<feature type="binding site" evidence="14">
    <location>
        <position position="441"/>
    </location>
    <ligand>
        <name>Mg(2+)</name>
        <dbReference type="ChEBI" id="CHEBI:18420"/>
    </ligand>
</feature>
<comment type="cofactor">
    <cofactor evidence="14">
        <name>Mg(2+)</name>
        <dbReference type="ChEBI" id="CHEBI:18420"/>
    </cofactor>
</comment>
<dbReference type="AlphaFoldDB" id="A0A812VGP4"/>
<keyword evidence="7 14" id="KW-0460">Magnesium</keyword>
<dbReference type="PANTHER" id="PTHR24092:SF150">
    <property type="entry name" value="PHOSPHOLIPID-TRANSPORTING ATPASE"/>
    <property type="match status" value="1"/>
</dbReference>
<evidence type="ECO:0000313" key="18">
    <source>
        <dbReference type="Proteomes" id="UP000649617"/>
    </source>
</evidence>
<evidence type="ECO:0000256" key="9">
    <source>
        <dbReference type="ARBA" id="ARBA00022989"/>
    </source>
</evidence>
<dbReference type="Gene3D" id="3.40.50.1000">
    <property type="entry name" value="HAD superfamily/HAD-like"/>
    <property type="match status" value="2"/>
</dbReference>
<feature type="transmembrane region" description="Helical" evidence="15">
    <location>
        <begin position="580"/>
        <end position="598"/>
    </location>
</feature>
<keyword evidence="8 15" id="KW-1278">Translocase</keyword>
<dbReference type="SFLD" id="SFLDS00003">
    <property type="entry name" value="Haloacid_Dehalogenase"/>
    <property type="match status" value="1"/>
</dbReference>
<feature type="binding site" evidence="14">
    <location>
        <position position="83"/>
    </location>
    <ligand>
        <name>Mg(2+)</name>
        <dbReference type="ChEBI" id="CHEBI:18420"/>
    </ligand>
</feature>
<comment type="catalytic activity">
    <reaction evidence="11 15">
        <text>ATP + H2O + phospholipidSide 1 = ADP + phosphate + phospholipidSide 2.</text>
        <dbReference type="EC" id="7.6.2.1"/>
    </reaction>
</comment>
<feature type="binding site" evidence="13">
    <location>
        <position position="420"/>
    </location>
    <ligand>
        <name>ATP</name>
        <dbReference type="ChEBI" id="CHEBI:30616"/>
    </ligand>
</feature>
<name>A0A812VGP4_SYMPI</name>
<dbReference type="SFLD" id="SFLDF00027">
    <property type="entry name" value="p-type_atpase"/>
    <property type="match status" value="1"/>
</dbReference>
<evidence type="ECO:0000256" key="4">
    <source>
        <dbReference type="ARBA" id="ARBA00022723"/>
    </source>
</evidence>
<dbReference type="Gene3D" id="3.40.1110.10">
    <property type="entry name" value="Calcium-transporting ATPase, cytoplasmic domain N"/>
    <property type="match status" value="2"/>
</dbReference>
<dbReference type="InterPro" id="IPR023214">
    <property type="entry name" value="HAD_sf"/>
</dbReference>
<dbReference type="GO" id="GO:0005524">
    <property type="term" value="F:ATP binding"/>
    <property type="evidence" value="ECO:0007669"/>
    <property type="project" value="UniProtKB-UniRule"/>
</dbReference>
<gene>
    <name evidence="17" type="primary">ALA3</name>
    <name evidence="17" type="ORF">SPIL2461_LOCUS16871</name>
</gene>
<dbReference type="InterPro" id="IPR023298">
    <property type="entry name" value="ATPase_P-typ_TM_dom_sf"/>
</dbReference>
<evidence type="ECO:0000256" key="10">
    <source>
        <dbReference type="ARBA" id="ARBA00023136"/>
    </source>
</evidence>
<evidence type="ECO:0000256" key="15">
    <source>
        <dbReference type="RuleBase" id="RU362033"/>
    </source>
</evidence>
<keyword evidence="6 13" id="KW-0067">ATP-binding</keyword>
<feature type="binding site" evidence="13">
    <location>
        <position position="445"/>
    </location>
    <ligand>
        <name>ATP</name>
        <dbReference type="ChEBI" id="CHEBI:30616"/>
    </ligand>
</feature>
<feature type="binding site" evidence="13">
    <location>
        <position position="327"/>
    </location>
    <ligand>
        <name>ATP</name>
        <dbReference type="ChEBI" id="CHEBI:30616"/>
    </ligand>
</feature>
<dbReference type="InterPro" id="IPR001757">
    <property type="entry name" value="P_typ_ATPase"/>
</dbReference>
<comment type="caution">
    <text evidence="17">The sequence shown here is derived from an EMBL/GenBank/DDBJ whole genome shotgun (WGS) entry which is preliminary data.</text>
</comment>
<dbReference type="GO" id="GO:0140326">
    <property type="term" value="F:ATPase-coupled intramembrane lipid transporter activity"/>
    <property type="evidence" value="ECO:0007669"/>
    <property type="project" value="UniProtKB-EC"/>
</dbReference>
<comment type="similarity">
    <text evidence="2 15">Belongs to the cation transport ATPase (P-type) (TC 3.A.3) family. Type IV subfamily.</text>
</comment>
<keyword evidence="5 13" id="KW-0547">Nucleotide-binding</keyword>
<dbReference type="SUPFAM" id="SSF81665">
    <property type="entry name" value="Calcium ATPase, transmembrane domain M"/>
    <property type="match status" value="1"/>
</dbReference>
<proteinExistence type="inferred from homology"/>
<keyword evidence="10 15" id="KW-0472">Membrane</keyword>
<evidence type="ECO:0000256" key="3">
    <source>
        <dbReference type="ARBA" id="ARBA00022692"/>
    </source>
</evidence>
<reference evidence="17" key="1">
    <citation type="submission" date="2021-02" db="EMBL/GenBank/DDBJ databases">
        <authorList>
            <person name="Dougan E. K."/>
            <person name="Rhodes N."/>
            <person name="Thang M."/>
            <person name="Chan C."/>
        </authorList>
    </citation>
    <scope>NUCLEOTIDE SEQUENCE</scope>
</reference>
<protein>
    <recommendedName>
        <fullName evidence="15">Phospholipid-transporting ATPase</fullName>
        <ecNumber evidence="15">7.6.2.1</ecNumber>
    </recommendedName>
</protein>
<evidence type="ECO:0000256" key="1">
    <source>
        <dbReference type="ARBA" id="ARBA00004141"/>
    </source>
</evidence>
<dbReference type="PROSITE" id="PS00154">
    <property type="entry name" value="ATPASE_E1_E2"/>
    <property type="match status" value="1"/>
</dbReference>
<evidence type="ECO:0000256" key="12">
    <source>
        <dbReference type="PIRSR" id="PIRSR606539-1"/>
    </source>
</evidence>
<feature type="binding site" evidence="14">
    <location>
        <position position="445"/>
    </location>
    <ligand>
        <name>Mg(2+)</name>
        <dbReference type="ChEBI" id="CHEBI:18420"/>
    </ligand>
</feature>
<keyword evidence="18" id="KW-1185">Reference proteome</keyword>
<organism evidence="17 18">
    <name type="scientific">Symbiodinium pilosum</name>
    <name type="common">Dinoflagellate</name>
    <dbReference type="NCBI Taxonomy" id="2952"/>
    <lineage>
        <taxon>Eukaryota</taxon>
        <taxon>Sar</taxon>
        <taxon>Alveolata</taxon>
        <taxon>Dinophyceae</taxon>
        <taxon>Suessiales</taxon>
        <taxon>Symbiodiniaceae</taxon>
        <taxon>Symbiodinium</taxon>
    </lineage>
</organism>
<feature type="binding site" evidence="14">
    <location>
        <position position="85"/>
    </location>
    <ligand>
        <name>Mg(2+)</name>
        <dbReference type="ChEBI" id="CHEBI:18420"/>
    </ligand>
</feature>
<feature type="binding site" evidence="13">
    <location>
        <position position="84"/>
    </location>
    <ligand>
        <name>ATP</name>
        <dbReference type="ChEBI" id="CHEBI:30616"/>
    </ligand>
</feature>
<feature type="binding site" evidence="13">
    <location>
        <position position="444"/>
    </location>
    <ligand>
        <name>ATP</name>
        <dbReference type="ChEBI" id="CHEBI:30616"/>
    </ligand>
</feature>
<dbReference type="Pfam" id="PF13246">
    <property type="entry name" value="Cation_ATPase"/>
    <property type="match status" value="1"/>
</dbReference>
<feature type="active site" description="4-aspartylphosphate intermediate" evidence="12">
    <location>
        <position position="83"/>
    </location>
</feature>
<dbReference type="NCBIfam" id="TIGR01494">
    <property type="entry name" value="ATPase_P-type"/>
    <property type="match status" value="1"/>
</dbReference>
<dbReference type="InterPro" id="IPR032630">
    <property type="entry name" value="P_typ_ATPase_c"/>
</dbReference>
<dbReference type="GO" id="GO:0000287">
    <property type="term" value="F:magnesium ion binding"/>
    <property type="evidence" value="ECO:0007669"/>
    <property type="project" value="UniProtKB-UniRule"/>
</dbReference>
<evidence type="ECO:0000313" key="17">
    <source>
        <dbReference type="EMBL" id="CAE7638375.1"/>
    </source>
</evidence>
<feature type="binding site" evidence="13">
    <location>
        <position position="326"/>
    </location>
    <ligand>
        <name>ATP</name>
        <dbReference type="ChEBI" id="CHEBI:30616"/>
    </ligand>
</feature>
<dbReference type="GO" id="GO:0045332">
    <property type="term" value="P:phospholipid translocation"/>
    <property type="evidence" value="ECO:0007669"/>
    <property type="project" value="TreeGrafter"/>
</dbReference>
<evidence type="ECO:0000256" key="13">
    <source>
        <dbReference type="PIRSR" id="PIRSR606539-2"/>
    </source>
</evidence>
<feature type="transmembrane region" description="Helical" evidence="15">
    <location>
        <begin position="646"/>
        <end position="667"/>
    </location>
</feature>
<feature type="transmembrane region" description="Helical" evidence="15">
    <location>
        <begin position="694"/>
        <end position="715"/>
    </location>
</feature>
<sequence>MASFAKATEPSTDWVVRFLSYTITLYHVVPISLYVSFEILKLALGRFIDIDPQMMDQSTGQAAKARTADLVEEMGQVDFIFSDKTGTLTSNEMRFAECAVGSQVFSSFLQDPRGGPVSGVQEARQILDDPAHPDHKAVLWFFTCLAVCHTVQAGIVFKMRKADKAQGERTEVIISGPSGAPDRIFAVLAIIEFTADRKRMSILCECQGQVYCMTKGADIVMSPLLVKPLGFKEEEQLKGFSQKGLRTLVVASAQIDSSICAAWQSDWLAAMMSLDDRVERMAECALAIERNLELVGITAVEDRLQDGVPETVAKIKCAGIRLWVLTGDKTETAVDIAYSCNLFTESAALAYVTGAVDGREVSDLLHNAHKVLEGATDSGIVIDGQSLKFILEDSTAADQLFELGLRSRACVCSRLSPSQKRRLIELVRVRSPKTITLAIGDGANDVPMILGAHVGIGIRGKEGSQAVQASDVAISQFRHLLPLLLCHGRRAYRRIATFLCYYLYKNVTLAWGDLIWAHQGSFSGDVAYPEWLSTSFNAVFTSWPVLIVLAFDQDVSDTLANANPAIYQEGVQRVWFNRKLFGLWMLAAAWHGSLAWIVPNLSFGSTTYDSVDFWRASTTSFTIVINVITIKLFLHSFSRSRAACWAPLLGSIFVYILVLFVLGYVSLGQRMQPNLSDGGDPPVPGWMLSNAVPLLQLLLVPVLVVLPDVACLIWARRLSPSPLFKIGDKVGSD</sequence>
<evidence type="ECO:0000256" key="2">
    <source>
        <dbReference type="ARBA" id="ARBA00008109"/>
    </source>
</evidence>
<dbReference type="InterPro" id="IPR018303">
    <property type="entry name" value="ATPase_P-typ_P_site"/>
</dbReference>
<feature type="binding site" evidence="13">
    <location>
        <position position="414"/>
    </location>
    <ligand>
        <name>ATP</name>
        <dbReference type="ChEBI" id="CHEBI:30616"/>
    </ligand>
</feature>
<dbReference type="EMBL" id="CAJNIZ010042799">
    <property type="protein sequence ID" value="CAE7638375.1"/>
    <property type="molecule type" value="Genomic_DNA"/>
</dbReference>
<feature type="binding site" evidence="13">
    <location>
        <position position="246"/>
    </location>
    <ligand>
        <name>ATP</name>
        <dbReference type="ChEBI" id="CHEBI:30616"/>
    </ligand>
</feature>
<dbReference type="EC" id="7.6.2.1" evidence="15"/>
<evidence type="ECO:0000256" key="6">
    <source>
        <dbReference type="ARBA" id="ARBA00022840"/>
    </source>
</evidence>
<keyword evidence="9 15" id="KW-1133">Transmembrane helix</keyword>
<dbReference type="SUPFAM" id="SSF56784">
    <property type="entry name" value="HAD-like"/>
    <property type="match status" value="1"/>
</dbReference>
<feature type="binding site" evidence="13">
    <location>
        <position position="193"/>
    </location>
    <ligand>
        <name>ATP</name>
        <dbReference type="ChEBI" id="CHEBI:30616"/>
    </ligand>
</feature>
<feature type="binding site" evidence="13">
    <location>
        <position position="215"/>
    </location>
    <ligand>
        <name>ATP</name>
        <dbReference type="ChEBI" id="CHEBI:30616"/>
    </ligand>
</feature>
<dbReference type="PANTHER" id="PTHR24092">
    <property type="entry name" value="PROBABLE PHOSPHOLIPID-TRANSPORTING ATPASE"/>
    <property type="match status" value="1"/>
</dbReference>
<evidence type="ECO:0000256" key="11">
    <source>
        <dbReference type="ARBA" id="ARBA00034036"/>
    </source>
</evidence>
<evidence type="ECO:0000256" key="5">
    <source>
        <dbReference type="ARBA" id="ARBA00022741"/>
    </source>
</evidence>
<evidence type="ECO:0000256" key="7">
    <source>
        <dbReference type="ARBA" id="ARBA00022842"/>
    </source>
</evidence>
<dbReference type="NCBIfam" id="TIGR01652">
    <property type="entry name" value="ATPase-Plipid"/>
    <property type="match status" value="1"/>
</dbReference>
<accession>A0A812VGP4</accession>
<feature type="transmembrane region" description="Helical" evidence="15">
    <location>
        <begin position="613"/>
        <end position="634"/>
    </location>
</feature>
<feature type="domain" description="P-type ATPase C-terminal" evidence="16">
    <location>
        <begin position="467"/>
        <end position="720"/>
    </location>
</feature>
<dbReference type="OrthoDB" id="377733at2759"/>
<dbReference type="GO" id="GO:0016887">
    <property type="term" value="F:ATP hydrolysis activity"/>
    <property type="evidence" value="ECO:0007669"/>
    <property type="project" value="InterPro"/>
</dbReference>
<dbReference type="InterPro" id="IPR036412">
    <property type="entry name" value="HAD-like_sf"/>
</dbReference>
<keyword evidence="4 14" id="KW-0479">Metal-binding</keyword>
<evidence type="ECO:0000256" key="8">
    <source>
        <dbReference type="ARBA" id="ARBA00022967"/>
    </source>
</evidence>
<dbReference type="Proteomes" id="UP000649617">
    <property type="component" value="Unassembled WGS sequence"/>
</dbReference>
<dbReference type="FunFam" id="3.40.50.1000:FF:000014">
    <property type="entry name" value="Phospholipid-transporting ATPase"/>
    <property type="match status" value="1"/>
</dbReference>
<comment type="caution">
    <text evidence="15">Lacks conserved residue(s) required for the propagation of feature annotation.</text>
</comment>
<dbReference type="InterPro" id="IPR044492">
    <property type="entry name" value="P_typ_ATPase_HD_dom"/>
</dbReference>
<dbReference type="InterPro" id="IPR006539">
    <property type="entry name" value="P-type_ATPase_IV"/>
</dbReference>
<dbReference type="InterPro" id="IPR023299">
    <property type="entry name" value="ATPase_P-typ_cyto_dom_N"/>
</dbReference>
<dbReference type="PRINTS" id="PR00119">
    <property type="entry name" value="CATATPASE"/>
</dbReference>
<feature type="binding site" evidence="13">
    <location>
        <position position="328"/>
    </location>
    <ligand>
        <name>ATP</name>
        <dbReference type="ChEBI" id="CHEBI:30616"/>
    </ligand>
</feature>
<dbReference type="GO" id="GO:0005886">
    <property type="term" value="C:plasma membrane"/>
    <property type="evidence" value="ECO:0007669"/>
    <property type="project" value="TreeGrafter"/>
</dbReference>
<feature type="binding site" evidence="13">
    <location>
        <position position="85"/>
    </location>
    <ligand>
        <name>ATP</name>
        <dbReference type="ChEBI" id="CHEBI:30616"/>
    </ligand>
</feature>
<dbReference type="SUPFAM" id="SSF81660">
    <property type="entry name" value="Metal cation-transporting ATPase, ATP-binding domain N"/>
    <property type="match status" value="1"/>
</dbReference>
<keyword evidence="3 15" id="KW-0812">Transmembrane</keyword>
<dbReference type="Pfam" id="PF16212">
    <property type="entry name" value="PhoLip_ATPase_C"/>
    <property type="match status" value="1"/>
</dbReference>
<evidence type="ECO:0000259" key="16">
    <source>
        <dbReference type="Pfam" id="PF16212"/>
    </source>
</evidence>
<dbReference type="SFLD" id="SFLDG00002">
    <property type="entry name" value="C1.7:_P-type_atpase_like"/>
    <property type="match status" value="1"/>
</dbReference>
<comment type="subcellular location">
    <subcellularLocation>
        <location evidence="1 15">Membrane</location>
        <topology evidence="1 15">Multi-pass membrane protein</topology>
    </subcellularLocation>
</comment>
<evidence type="ECO:0000256" key="14">
    <source>
        <dbReference type="PIRSR" id="PIRSR606539-3"/>
    </source>
</evidence>
<feature type="binding site" evidence="13">
    <location>
        <position position="83"/>
    </location>
    <ligand>
        <name>ATP</name>
        <dbReference type="ChEBI" id="CHEBI:30616"/>
    </ligand>
</feature>